<evidence type="ECO:0008006" key="3">
    <source>
        <dbReference type="Google" id="ProtNLM"/>
    </source>
</evidence>
<dbReference type="OrthoDB" id="92719at2759"/>
<evidence type="ECO:0000256" key="1">
    <source>
        <dbReference type="SAM" id="Phobius"/>
    </source>
</evidence>
<dbReference type="Gene3D" id="3.30.740.10">
    <property type="entry name" value="Protein Inhibitor Of Neuronal Nitric Oxide Synthase"/>
    <property type="match status" value="2"/>
</dbReference>
<keyword evidence="1" id="KW-0812">Transmembrane</keyword>
<feature type="transmembrane region" description="Helical" evidence="1">
    <location>
        <begin position="282"/>
        <end position="300"/>
    </location>
</feature>
<keyword evidence="1" id="KW-1133">Transmembrane helix</keyword>
<dbReference type="GeneID" id="20089929"/>
<dbReference type="GO" id="GO:0030286">
    <property type="term" value="C:dynein complex"/>
    <property type="evidence" value="ECO:0007669"/>
    <property type="project" value="InterPro"/>
</dbReference>
<dbReference type="RefSeq" id="XP_008878348.1">
    <property type="nucleotide sequence ID" value="XM_008880126.1"/>
</dbReference>
<dbReference type="InterPro" id="IPR001372">
    <property type="entry name" value="Dynein_light_chain_typ-1/2"/>
</dbReference>
<dbReference type="EMBL" id="KI913995">
    <property type="protein sequence ID" value="ETV93083.1"/>
    <property type="molecule type" value="Genomic_DNA"/>
</dbReference>
<accession>A0A024TGB3</accession>
<gene>
    <name evidence="2" type="ORF">H310_12879</name>
</gene>
<feature type="transmembrane region" description="Helical" evidence="1">
    <location>
        <begin position="230"/>
        <end position="249"/>
    </location>
</feature>
<dbReference type="InterPro" id="IPR037177">
    <property type="entry name" value="DLC_sf"/>
</dbReference>
<dbReference type="Pfam" id="PF01221">
    <property type="entry name" value="Dynein_light"/>
    <property type="match status" value="2"/>
</dbReference>
<reference evidence="2" key="1">
    <citation type="submission" date="2013-12" db="EMBL/GenBank/DDBJ databases">
        <title>The Genome Sequence of Aphanomyces invadans NJM9701.</title>
        <authorList>
            <consortium name="The Broad Institute Genomics Platform"/>
            <person name="Russ C."/>
            <person name="Tyler B."/>
            <person name="van West P."/>
            <person name="Dieguez-Uribeondo J."/>
            <person name="Young S.K."/>
            <person name="Zeng Q."/>
            <person name="Gargeya S."/>
            <person name="Fitzgerald M."/>
            <person name="Abouelleil A."/>
            <person name="Alvarado L."/>
            <person name="Chapman S.B."/>
            <person name="Gainer-Dewar J."/>
            <person name="Goldberg J."/>
            <person name="Griggs A."/>
            <person name="Gujja S."/>
            <person name="Hansen M."/>
            <person name="Howarth C."/>
            <person name="Imamovic A."/>
            <person name="Ireland A."/>
            <person name="Larimer J."/>
            <person name="McCowan C."/>
            <person name="Murphy C."/>
            <person name="Pearson M."/>
            <person name="Poon T.W."/>
            <person name="Priest M."/>
            <person name="Roberts A."/>
            <person name="Saif S."/>
            <person name="Shea T."/>
            <person name="Sykes S."/>
            <person name="Wortman J."/>
            <person name="Nusbaum C."/>
            <person name="Birren B."/>
        </authorList>
    </citation>
    <scope>NUCLEOTIDE SEQUENCE [LARGE SCALE GENOMIC DNA]</scope>
    <source>
        <strain evidence="2">NJM9701</strain>
    </source>
</reference>
<dbReference type="SUPFAM" id="SSF54648">
    <property type="entry name" value="DLC"/>
    <property type="match status" value="2"/>
</dbReference>
<organism evidence="2">
    <name type="scientific">Aphanomyces invadans</name>
    <dbReference type="NCBI Taxonomy" id="157072"/>
    <lineage>
        <taxon>Eukaryota</taxon>
        <taxon>Sar</taxon>
        <taxon>Stramenopiles</taxon>
        <taxon>Oomycota</taxon>
        <taxon>Saprolegniomycetes</taxon>
        <taxon>Saprolegniales</taxon>
        <taxon>Verrucalvaceae</taxon>
        <taxon>Aphanomyces</taxon>
    </lineage>
</organism>
<protein>
    <recommendedName>
        <fullName evidence="3">Dynein light chain</fullName>
    </recommendedName>
</protein>
<keyword evidence="1" id="KW-0472">Membrane</keyword>
<dbReference type="CDD" id="cd21450">
    <property type="entry name" value="DLC-like_DYNLL1-like"/>
    <property type="match status" value="1"/>
</dbReference>
<sequence length="312" mass="33284">MVVAAGTFTVLSRPSASLALQSAVLQAVQRGAATAKTLKELATVVQADLDDKHGLGWHVVAGKDFAVDIRYRKGCCAVLHNKAAGIKVVVYRTTVATTATSTAGSIALPSEAASDSIKSTVMESDMPAPFQSSVLSICQRLAATSGESDVLCSKLKTWLTQQYGNTWHVVVSSGSRDLVGAVHWNAGTFLDVVIVPSLSSVSKKQQAQQHVRFLMYQHGGFDGSLDLITLLHRVCLVLAAMAGALFVFYRMSYRPECVHVADDIECTDAEHVKAVAGDHGQFIATVVVVVLIGAASLLRVSRNAIRQKVKHI</sequence>
<dbReference type="AlphaFoldDB" id="A0A024TGB3"/>
<evidence type="ECO:0000313" key="2">
    <source>
        <dbReference type="EMBL" id="ETV93083.1"/>
    </source>
</evidence>
<name>A0A024TGB3_9STRA</name>
<dbReference type="GO" id="GO:0007017">
    <property type="term" value="P:microtubule-based process"/>
    <property type="evidence" value="ECO:0007669"/>
    <property type="project" value="InterPro"/>
</dbReference>
<dbReference type="eggNOG" id="ENOG502S6SV">
    <property type="taxonomic scope" value="Eukaryota"/>
</dbReference>
<dbReference type="SMART" id="SM01375">
    <property type="entry name" value="Dynein_light"/>
    <property type="match status" value="2"/>
</dbReference>
<dbReference type="VEuPathDB" id="FungiDB:H310_12879"/>
<proteinExistence type="predicted"/>